<evidence type="ECO:0000256" key="3">
    <source>
        <dbReference type="ARBA" id="ARBA00012513"/>
    </source>
</evidence>
<dbReference type="InterPro" id="IPR017441">
    <property type="entry name" value="Protein_kinase_ATP_BS"/>
</dbReference>
<comment type="caution">
    <text evidence="23">The sequence shown here is derived from an EMBL/GenBank/DDBJ whole genome shotgun (WGS) entry which is preliminary data.</text>
</comment>
<reference evidence="23 24" key="1">
    <citation type="submission" date="2024-11" db="EMBL/GenBank/DDBJ databases">
        <title>Chromosome-level genome assembly of Eucalyptus globulus Labill. provides insights into its genome evolution.</title>
        <authorList>
            <person name="Li X."/>
        </authorList>
    </citation>
    <scope>NUCLEOTIDE SEQUENCE [LARGE SCALE GENOMIC DNA]</scope>
    <source>
        <strain evidence="23">CL2024</strain>
        <tissue evidence="23">Fresh tender leaves</tissue>
    </source>
</reference>
<evidence type="ECO:0000256" key="1">
    <source>
        <dbReference type="ARBA" id="ARBA00004236"/>
    </source>
</evidence>
<evidence type="ECO:0000256" key="9">
    <source>
        <dbReference type="ARBA" id="ARBA00022729"/>
    </source>
</evidence>
<dbReference type="PANTHER" id="PTHR48053">
    <property type="entry name" value="LEUCINE RICH REPEAT FAMILY PROTEIN, EXPRESSED"/>
    <property type="match status" value="1"/>
</dbReference>
<evidence type="ECO:0000256" key="13">
    <source>
        <dbReference type="ARBA" id="ARBA00022840"/>
    </source>
</evidence>
<keyword evidence="5" id="KW-0597">Phosphoprotein</keyword>
<evidence type="ECO:0000259" key="22">
    <source>
        <dbReference type="PROSITE" id="PS50011"/>
    </source>
</evidence>
<dbReference type="InterPro" id="IPR003591">
    <property type="entry name" value="Leu-rich_rpt_typical-subtyp"/>
</dbReference>
<dbReference type="Gene3D" id="3.30.200.20">
    <property type="entry name" value="Phosphorylase Kinase, domain 1"/>
    <property type="match status" value="1"/>
</dbReference>
<gene>
    <name evidence="23" type="ORF">ACJRO7_007893</name>
</gene>
<evidence type="ECO:0000256" key="18">
    <source>
        <dbReference type="ARBA" id="ARBA00047899"/>
    </source>
</evidence>
<keyword evidence="14 21" id="KW-1133">Transmembrane helix</keyword>
<dbReference type="Pfam" id="PF08263">
    <property type="entry name" value="LRRNT_2"/>
    <property type="match status" value="1"/>
</dbReference>
<dbReference type="Pfam" id="PF13855">
    <property type="entry name" value="LRR_8"/>
    <property type="match status" value="2"/>
</dbReference>
<evidence type="ECO:0000256" key="6">
    <source>
        <dbReference type="ARBA" id="ARBA00022614"/>
    </source>
</evidence>
<dbReference type="SUPFAM" id="SSF52058">
    <property type="entry name" value="L domain-like"/>
    <property type="match status" value="1"/>
</dbReference>
<evidence type="ECO:0000313" key="23">
    <source>
        <dbReference type="EMBL" id="KAL3716201.1"/>
    </source>
</evidence>
<feature type="domain" description="Protein kinase" evidence="22">
    <location>
        <begin position="774"/>
        <end position="1047"/>
    </location>
</feature>
<keyword evidence="6" id="KW-0433">Leucine-rich repeat</keyword>
<evidence type="ECO:0000256" key="16">
    <source>
        <dbReference type="ARBA" id="ARBA00023170"/>
    </source>
</evidence>
<evidence type="ECO:0000256" key="10">
    <source>
        <dbReference type="ARBA" id="ARBA00022737"/>
    </source>
</evidence>
<evidence type="ECO:0000256" key="4">
    <source>
        <dbReference type="ARBA" id="ARBA00022527"/>
    </source>
</evidence>
<dbReference type="GO" id="GO:0051707">
    <property type="term" value="P:response to other organism"/>
    <property type="evidence" value="ECO:0007669"/>
    <property type="project" value="UniProtKB-ARBA"/>
</dbReference>
<dbReference type="Gene3D" id="1.10.510.10">
    <property type="entry name" value="Transferase(Phosphotransferase) domain 1"/>
    <property type="match status" value="1"/>
</dbReference>
<dbReference type="InterPro" id="IPR051716">
    <property type="entry name" value="Plant_RL_S/T_kinase"/>
</dbReference>
<dbReference type="PROSITE" id="PS00109">
    <property type="entry name" value="PROTEIN_KINASE_TYR"/>
    <property type="match status" value="1"/>
</dbReference>
<evidence type="ECO:0000256" key="8">
    <source>
        <dbReference type="ARBA" id="ARBA00022692"/>
    </source>
</evidence>
<feature type="transmembrane region" description="Helical" evidence="21">
    <location>
        <begin position="12"/>
        <end position="33"/>
    </location>
</feature>
<dbReference type="InterPro" id="IPR032675">
    <property type="entry name" value="LRR_dom_sf"/>
</dbReference>
<dbReference type="Gene3D" id="3.80.10.10">
    <property type="entry name" value="Ribonuclease Inhibitor"/>
    <property type="match status" value="4"/>
</dbReference>
<dbReference type="EC" id="2.7.11.1" evidence="3"/>
<dbReference type="FunFam" id="3.80.10.10:FF:000233">
    <property type="entry name" value="Leucine-rich repeat receptor-like protein kinase TDR"/>
    <property type="match status" value="1"/>
</dbReference>
<comment type="catalytic activity">
    <reaction evidence="18">
        <text>L-threonyl-[protein] + ATP = O-phospho-L-threonyl-[protein] + ADP + H(+)</text>
        <dbReference type="Rhea" id="RHEA:46608"/>
        <dbReference type="Rhea" id="RHEA-COMP:11060"/>
        <dbReference type="Rhea" id="RHEA-COMP:11605"/>
        <dbReference type="ChEBI" id="CHEBI:15378"/>
        <dbReference type="ChEBI" id="CHEBI:30013"/>
        <dbReference type="ChEBI" id="CHEBI:30616"/>
        <dbReference type="ChEBI" id="CHEBI:61977"/>
        <dbReference type="ChEBI" id="CHEBI:456216"/>
        <dbReference type="EC" id="2.7.11.1"/>
    </reaction>
</comment>
<dbReference type="Pfam" id="PF00069">
    <property type="entry name" value="Pkinase"/>
    <property type="match status" value="1"/>
</dbReference>
<dbReference type="GO" id="GO:0009791">
    <property type="term" value="P:post-embryonic development"/>
    <property type="evidence" value="ECO:0007669"/>
    <property type="project" value="UniProtKB-ARBA"/>
</dbReference>
<dbReference type="Pfam" id="PF00560">
    <property type="entry name" value="LRR_1"/>
    <property type="match status" value="7"/>
</dbReference>
<dbReference type="GO" id="GO:0005524">
    <property type="term" value="F:ATP binding"/>
    <property type="evidence" value="ECO:0007669"/>
    <property type="project" value="UniProtKB-UniRule"/>
</dbReference>
<keyword evidence="7" id="KW-0808">Transferase</keyword>
<dbReference type="GO" id="GO:0005886">
    <property type="term" value="C:plasma membrane"/>
    <property type="evidence" value="ECO:0007669"/>
    <property type="project" value="UniProtKB-SubCell"/>
</dbReference>
<dbReference type="InterPro" id="IPR055414">
    <property type="entry name" value="LRR_R13L4/SHOC2-like"/>
</dbReference>
<dbReference type="GO" id="GO:0004674">
    <property type="term" value="F:protein serine/threonine kinase activity"/>
    <property type="evidence" value="ECO:0007669"/>
    <property type="project" value="UniProtKB-KW"/>
</dbReference>
<keyword evidence="24" id="KW-1185">Reference proteome</keyword>
<evidence type="ECO:0000313" key="24">
    <source>
        <dbReference type="Proteomes" id="UP001634007"/>
    </source>
</evidence>
<dbReference type="EMBL" id="JBJKBG010000011">
    <property type="protein sequence ID" value="KAL3716201.1"/>
    <property type="molecule type" value="Genomic_DNA"/>
</dbReference>
<feature type="binding site" evidence="20">
    <location>
        <position position="802"/>
    </location>
    <ligand>
        <name>ATP</name>
        <dbReference type="ChEBI" id="CHEBI:30616"/>
    </ligand>
</feature>
<dbReference type="FunFam" id="3.30.200.20:FF:000309">
    <property type="entry name" value="Leucine-rich repeat receptor protein kinase MSP1"/>
    <property type="match status" value="1"/>
</dbReference>
<dbReference type="SMART" id="SM00369">
    <property type="entry name" value="LRR_TYP"/>
    <property type="match status" value="11"/>
</dbReference>
<dbReference type="Proteomes" id="UP001634007">
    <property type="component" value="Unassembled WGS sequence"/>
</dbReference>
<evidence type="ECO:0000256" key="7">
    <source>
        <dbReference type="ARBA" id="ARBA00022679"/>
    </source>
</evidence>
<evidence type="ECO:0000256" key="17">
    <source>
        <dbReference type="ARBA" id="ARBA00023180"/>
    </source>
</evidence>
<keyword evidence="12" id="KW-0418">Kinase</keyword>
<dbReference type="PROSITE" id="PS50011">
    <property type="entry name" value="PROTEIN_KINASE_DOM"/>
    <property type="match status" value="1"/>
</dbReference>
<evidence type="ECO:0000256" key="21">
    <source>
        <dbReference type="SAM" id="Phobius"/>
    </source>
</evidence>
<evidence type="ECO:0000256" key="19">
    <source>
        <dbReference type="ARBA" id="ARBA00048679"/>
    </source>
</evidence>
<keyword evidence="10" id="KW-0677">Repeat</keyword>
<evidence type="ECO:0000256" key="2">
    <source>
        <dbReference type="ARBA" id="ARBA00004479"/>
    </source>
</evidence>
<keyword evidence="16" id="KW-0675">Receptor</keyword>
<comment type="catalytic activity">
    <reaction evidence="19">
        <text>L-seryl-[protein] + ATP = O-phospho-L-seryl-[protein] + ADP + H(+)</text>
        <dbReference type="Rhea" id="RHEA:17989"/>
        <dbReference type="Rhea" id="RHEA-COMP:9863"/>
        <dbReference type="Rhea" id="RHEA-COMP:11604"/>
        <dbReference type="ChEBI" id="CHEBI:15378"/>
        <dbReference type="ChEBI" id="CHEBI:29999"/>
        <dbReference type="ChEBI" id="CHEBI:30616"/>
        <dbReference type="ChEBI" id="CHEBI:83421"/>
        <dbReference type="ChEBI" id="CHEBI:456216"/>
        <dbReference type="EC" id="2.7.11.1"/>
    </reaction>
</comment>
<evidence type="ECO:0000256" key="12">
    <source>
        <dbReference type="ARBA" id="ARBA00022777"/>
    </source>
</evidence>
<keyword evidence="17" id="KW-0325">Glycoprotein</keyword>
<name>A0ABD3IPT1_EUCGL</name>
<dbReference type="GO" id="GO:0006952">
    <property type="term" value="P:defense response"/>
    <property type="evidence" value="ECO:0007669"/>
    <property type="project" value="UniProtKB-ARBA"/>
</dbReference>
<dbReference type="FunFam" id="3.80.10.10:FF:000453">
    <property type="entry name" value="Leucine-rich receptor-like protein kinase family protein"/>
    <property type="match status" value="1"/>
</dbReference>
<organism evidence="23 24">
    <name type="scientific">Eucalyptus globulus</name>
    <name type="common">Tasmanian blue gum</name>
    <dbReference type="NCBI Taxonomy" id="34317"/>
    <lineage>
        <taxon>Eukaryota</taxon>
        <taxon>Viridiplantae</taxon>
        <taxon>Streptophyta</taxon>
        <taxon>Embryophyta</taxon>
        <taxon>Tracheophyta</taxon>
        <taxon>Spermatophyta</taxon>
        <taxon>Magnoliopsida</taxon>
        <taxon>eudicotyledons</taxon>
        <taxon>Gunneridae</taxon>
        <taxon>Pentapetalae</taxon>
        <taxon>rosids</taxon>
        <taxon>malvids</taxon>
        <taxon>Myrtales</taxon>
        <taxon>Myrtaceae</taxon>
        <taxon>Myrtoideae</taxon>
        <taxon>Eucalypteae</taxon>
        <taxon>Eucalyptus</taxon>
    </lineage>
</organism>
<dbReference type="InterPro" id="IPR000719">
    <property type="entry name" value="Prot_kinase_dom"/>
</dbReference>
<evidence type="ECO:0000256" key="20">
    <source>
        <dbReference type="PROSITE-ProRule" id="PRU10141"/>
    </source>
</evidence>
<protein>
    <recommendedName>
        <fullName evidence="3">non-specific serine/threonine protein kinase</fullName>
        <ecNumber evidence="3">2.7.11.1</ecNumber>
    </recommendedName>
</protein>
<accession>A0ABD3IPT1</accession>
<dbReference type="FunFam" id="1.10.510.10:FF:000445">
    <property type="entry name" value="MDIS1-interacting receptor like kinase 2"/>
    <property type="match status" value="1"/>
</dbReference>
<dbReference type="SUPFAM" id="SSF56112">
    <property type="entry name" value="Protein kinase-like (PK-like)"/>
    <property type="match status" value="1"/>
</dbReference>
<dbReference type="InterPro" id="IPR011009">
    <property type="entry name" value="Kinase-like_dom_sf"/>
</dbReference>
<keyword evidence="9" id="KW-0732">Signal</keyword>
<dbReference type="FunFam" id="3.80.10.10:FF:000400">
    <property type="entry name" value="Nuclear pore complex protein NUP107"/>
    <property type="match status" value="1"/>
</dbReference>
<sequence length="1132" mass="126722">MVSSFLSSTQSPLANFFFSLFLVGTTSFIGASISTPSTSFSTIHMTNNKDGAEALLNWKSTLDNCSWSLLSSWHDDNPCSFSGVACDEFGAITNLSLSHLGLRGTLDGLDFSHLTSVVSFELANNSIYGFIPSSIGNLSKLDYLDLCFNELSGDIPPSLGMLKSLHYLYLYANNLSGHIPQEIGQLDFLSRLDFSRNKFIGPIPISLGNLSNLIHLYLWENQLSGTIPASLGKLGNLTELSIYHNYISGSIPREIGDLKNLKILYIWQNGLSGPIPSEIWRLTSLITLDLAINNLNGSIPSSIGNLISLSSLHLQNNELSGPIPSEIGRLTSLQSLLFSFNNMTGQIPASIGSLANLTELDLGNNKFFGSLPSEFNKLTQLTFLQLHDNDLEGELPEDVCLGRSLQNFTISNNHFTGPIPTSLKNCSTLIRLRLDKNQLIGNITDAFEIYPHLNYMDLSHNHLRGELSWKWEHCHNLMSLRISNNNLFGAIPVIFGRMAQLQLLDLSSNNLSGEIPREMGNLLMLLELDLSSNAITGNVPIEIGLLPILMHLNLASNNLNGSIPVLLGSCKSLLSLNLSRNKFRRSIPPKIGNIQSLEILDLSYNILSEHIPRELAILRYLQILNISHNSLSGYIPHAFHDMLALTSIDVSYNYLEGPLPNVKAFNEAPFEAIKHNKGLCGNVVGLPNCTSVRIKKRNQHARARIIIILIISLLGLLFLSCALIVVVFAIINHCQRRIMKRKNNERVNDLDFMSILSYDGKVFYNRIIEATEGFDSKYYVGEGAYGIVYKAEISEGQTFAIKQTLSSQEDTEVVDFVLFEKEIQALTYIRHRNIVKFYGFCSHPQHCFLVYEYMERGSLRTTLKDDQRAIEFQWDKRISVVRGVADALSYMHHECSPPLIHRDLTSNNILLDRDYEAHVSDFGTARLLRPDSSNWTAIAGTIGYIAPELAYSIVPTEKCDVYSFGVIALETIMGKHPGDHISRECSSSAQAESMMLKDVLDQRLSPSRLGLRDAQDVVLIAKVAFKCLQDDPRLRPTMRQVSRELCFQVPLDMPLSAVSLEQLRDLNVKKFGAFQEMVRFEVFMCLFYLVFNYNDDRLLNIFLVLTKPSQVIIYFHCRASFSMNIIGIVRCL</sequence>
<evidence type="ECO:0000256" key="14">
    <source>
        <dbReference type="ARBA" id="ARBA00022989"/>
    </source>
</evidence>
<dbReference type="InterPro" id="IPR013210">
    <property type="entry name" value="LRR_N_plant-typ"/>
</dbReference>
<dbReference type="FunFam" id="3.80.10.10:FF:000544">
    <property type="entry name" value="Leucine-rich repeat receptor-like serine/threonine-protein kinase BAM3"/>
    <property type="match status" value="1"/>
</dbReference>
<comment type="subcellular location">
    <subcellularLocation>
        <location evidence="1">Cell membrane</location>
    </subcellularLocation>
    <subcellularLocation>
        <location evidence="2">Membrane</location>
        <topology evidence="2">Single-pass type I membrane protein</topology>
    </subcellularLocation>
</comment>
<keyword evidence="15 21" id="KW-0472">Membrane</keyword>
<keyword evidence="11 20" id="KW-0547">Nucleotide-binding</keyword>
<dbReference type="PANTHER" id="PTHR48053:SF158">
    <property type="entry name" value="MDIS1-INTERACTING RECEPTOR LIKE KINASE 2-LIKE"/>
    <property type="match status" value="1"/>
</dbReference>
<proteinExistence type="predicted"/>
<dbReference type="SUPFAM" id="SSF52047">
    <property type="entry name" value="RNI-like"/>
    <property type="match status" value="1"/>
</dbReference>
<keyword evidence="8 21" id="KW-0812">Transmembrane</keyword>
<dbReference type="Pfam" id="PF23598">
    <property type="entry name" value="LRR_14"/>
    <property type="match status" value="1"/>
</dbReference>
<evidence type="ECO:0000256" key="15">
    <source>
        <dbReference type="ARBA" id="ARBA00023136"/>
    </source>
</evidence>
<dbReference type="PROSITE" id="PS00107">
    <property type="entry name" value="PROTEIN_KINASE_ATP"/>
    <property type="match status" value="1"/>
</dbReference>
<dbReference type="AlphaFoldDB" id="A0ABD3IPT1"/>
<evidence type="ECO:0000256" key="11">
    <source>
        <dbReference type="ARBA" id="ARBA00022741"/>
    </source>
</evidence>
<feature type="transmembrane region" description="Helical" evidence="21">
    <location>
        <begin position="705"/>
        <end position="731"/>
    </location>
</feature>
<keyword evidence="4" id="KW-0723">Serine/threonine-protein kinase</keyword>
<evidence type="ECO:0000256" key="5">
    <source>
        <dbReference type="ARBA" id="ARBA00022553"/>
    </source>
</evidence>
<keyword evidence="13 20" id="KW-0067">ATP-binding</keyword>
<dbReference type="InterPro" id="IPR008266">
    <property type="entry name" value="Tyr_kinase_AS"/>
</dbReference>
<dbReference type="InterPro" id="IPR001611">
    <property type="entry name" value="Leu-rich_rpt"/>
</dbReference>